<dbReference type="PANTHER" id="PTHR43943:SF2">
    <property type="entry name" value="DEHYDROGENASE_REDUCTASE 4"/>
    <property type="match status" value="1"/>
</dbReference>
<keyword evidence="5" id="KW-1185">Reference proteome</keyword>
<evidence type="ECO:0000313" key="4">
    <source>
        <dbReference type="EMBL" id="MFC3172833.1"/>
    </source>
</evidence>
<dbReference type="EMBL" id="JBHRTQ010000001">
    <property type="protein sequence ID" value="MFC3172833.1"/>
    <property type="molecule type" value="Genomic_DNA"/>
</dbReference>
<evidence type="ECO:0000256" key="2">
    <source>
        <dbReference type="RuleBase" id="RU000363"/>
    </source>
</evidence>
<organism evidence="4 5">
    <name type="scientific">Novosphingobium bradum</name>
    <dbReference type="NCBI Taxonomy" id="1737444"/>
    <lineage>
        <taxon>Bacteria</taxon>
        <taxon>Pseudomonadati</taxon>
        <taxon>Pseudomonadota</taxon>
        <taxon>Alphaproteobacteria</taxon>
        <taxon>Sphingomonadales</taxon>
        <taxon>Sphingomonadaceae</taxon>
        <taxon>Novosphingobium</taxon>
    </lineage>
</organism>
<protein>
    <submittedName>
        <fullName evidence="4">SDR family NAD(P)-dependent oxidoreductase</fullName>
        <ecNumber evidence="4">1.1.1.-</ecNumber>
    </submittedName>
</protein>
<dbReference type="Pfam" id="PF00106">
    <property type="entry name" value="adh_short"/>
    <property type="match status" value="1"/>
</dbReference>
<dbReference type="EC" id="1.1.1.-" evidence="4"/>
<evidence type="ECO:0000313" key="5">
    <source>
        <dbReference type="Proteomes" id="UP001595604"/>
    </source>
</evidence>
<dbReference type="Gene3D" id="3.40.50.720">
    <property type="entry name" value="NAD(P)-binding Rossmann-like Domain"/>
    <property type="match status" value="1"/>
</dbReference>
<evidence type="ECO:0000256" key="1">
    <source>
        <dbReference type="ARBA" id="ARBA00006484"/>
    </source>
</evidence>
<dbReference type="CDD" id="cd05233">
    <property type="entry name" value="SDR_c"/>
    <property type="match status" value="1"/>
</dbReference>
<proteinExistence type="inferred from homology"/>
<comment type="similarity">
    <text evidence="1 2">Belongs to the short-chain dehydrogenases/reductases (SDR) family.</text>
</comment>
<gene>
    <name evidence="4" type="ORF">ACFOD9_01060</name>
</gene>
<comment type="caution">
    <text evidence="4">The sequence shown here is derived from an EMBL/GenBank/DDBJ whole genome shotgun (WGS) entry which is preliminary data.</text>
</comment>
<dbReference type="InterPro" id="IPR057326">
    <property type="entry name" value="KR_dom"/>
</dbReference>
<evidence type="ECO:0000259" key="3">
    <source>
        <dbReference type="SMART" id="SM00822"/>
    </source>
</evidence>
<sequence>MDFGLAGRVVLITGGTRGLGLAMARGFAGEGARVIVSSRKAEACEAVAAELRGLGVEAAGIPANVSHWDQCDRLAAEAWDRFGRIDVLINNAGLSPLAPSSVETSEALFDKVVAVNYKGPFRLTSLIGAKMVAAGGGSIINISSTGALNPQPNSIPYSGAKAALNAASVAFAREYGPSVRVNVISPGGFLTDVAAESDWKDNPEITRRIALKRFGEAGEIVAAALYLASDVSSYTSGANLRIDGGGGG</sequence>
<accession>A0ABV7IJH9</accession>
<dbReference type="PRINTS" id="PR00080">
    <property type="entry name" value="SDRFAMILY"/>
</dbReference>
<dbReference type="InterPro" id="IPR036291">
    <property type="entry name" value="NAD(P)-bd_dom_sf"/>
</dbReference>
<name>A0ABV7IJH9_9SPHN</name>
<dbReference type="GO" id="GO:0016491">
    <property type="term" value="F:oxidoreductase activity"/>
    <property type="evidence" value="ECO:0007669"/>
    <property type="project" value="UniProtKB-KW"/>
</dbReference>
<dbReference type="InterPro" id="IPR002347">
    <property type="entry name" value="SDR_fam"/>
</dbReference>
<dbReference type="NCBIfam" id="NF005559">
    <property type="entry name" value="PRK07231.1"/>
    <property type="match status" value="1"/>
</dbReference>
<dbReference type="SUPFAM" id="SSF51735">
    <property type="entry name" value="NAD(P)-binding Rossmann-fold domains"/>
    <property type="match status" value="1"/>
</dbReference>
<dbReference type="PANTHER" id="PTHR43943">
    <property type="entry name" value="DEHYDROGENASE/REDUCTASE (SDR FAMILY) MEMBER 4"/>
    <property type="match status" value="1"/>
</dbReference>
<feature type="domain" description="Ketoreductase" evidence="3">
    <location>
        <begin position="8"/>
        <end position="193"/>
    </location>
</feature>
<dbReference type="Proteomes" id="UP001595604">
    <property type="component" value="Unassembled WGS sequence"/>
</dbReference>
<keyword evidence="4" id="KW-0560">Oxidoreductase</keyword>
<dbReference type="RefSeq" id="WP_379508228.1">
    <property type="nucleotide sequence ID" value="NZ_JBHRTQ010000001.1"/>
</dbReference>
<dbReference type="PRINTS" id="PR00081">
    <property type="entry name" value="GDHRDH"/>
</dbReference>
<dbReference type="SMART" id="SM00822">
    <property type="entry name" value="PKS_KR"/>
    <property type="match status" value="1"/>
</dbReference>
<reference evidence="5" key="1">
    <citation type="journal article" date="2019" name="Int. J. Syst. Evol. Microbiol.">
        <title>The Global Catalogue of Microorganisms (GCM) 10K type strain sequencing project: providing services to taxonomists for standard genome sequencing and annotation.</title>
        <authorList>
            <consortium name="The Broad Institute Genomics Platform"/>
            <consortium name="The Broad Institute Genome Sequencing Center for Infectious Disease"/>
            <person name="Wu L."/>
            <person name="Ma J."/>
        </authorList>
    </citation>
    <scope>NUCLEOTIDE SEQUENCE [LARGE SCALE GENOMIC DNA]</scope>
    <source>
        <strain evidence="5">KCTC 42984</strain>
    </source>
</reference>